<evidence type="ECO:0000313" key="2">
    <source>
        <dbReference type="Proteomes" id="UP001054945"/>
    </source>
</evidence>
<reference evidence="1 2" key="1">
    <citation type="submission" date="2021-06" db="EMBL/GenBank/DDBJ databases">
        <title>Caerostris extrusa draft genome.</title>
        <authorList>
            <person name="Kono N."/>
            <person name="Arakawa K."/>
        </authorList>
    </citation>
    <scope>NUCLEOTIDE SEQUENCE [LARGE SCALE GENOMIC DNA]</scope>
</reference>
<dbReference type="Proteomes" id="UP001054945">
    <property type="component" value="Unassembled WGS sequence"/>
</dbReference>
<gene>
    <name evidence="1" type="ORF">CEXT_290711</name>
</gene>
<dbReference type="AlphaFoldDB" id="A0AAV4PDE1"/>
<keyword evidence="2" id="KW-1185">Reference proteome</keyword>
<name>A0AAV4PDE1_CAEEX</name>
<accession>A0AAV4PDE1</accession>
<comment type="caution">
    <text evidence="1">The sequence shown here is derived from an EMBL/GenBank/DDBJ whole genome shotgun (WGS) entry which is preliminary data.</text>
</comment>
<sequence length="105" mass="12383">MACTIEEERKVFIITWSIKDIFYLKYSKLYSESFYPNTKDDTSFYLDLDMKGDNNNFVSFYIWKTELNDTTEKDFELSMLAADGSPLIARKKDEMLVYQPETGIL</sequence>
<organism evidence="1 2">
    <name type="scientific">Caerostris extrusa</name>
    <name type="common">Bark spider</name>
    <name type="synonym">Caerostris bankana</name>
    <dbReference type="NCBI Taxonomy" id="172846"/>
    <lineage>
        <taxon>Eukaryota</taxon>
        <taxon>Metazoa</taxon>
        <taxon>Ecdysozoa</taxon>
        <taxon>Arthropoda</taxon>
        <taxon>Chelicerata</taxon>
        <taxon>Arachnida</taxon>
        <taxon>Araneae</taxon>
        <taxon>Araneomorphae</taxon>
        <taxon>Entelegynae</taxon>
        <taxon>Araneoidea</taxon>
        <taxon>Araneidae</taxon>
        <taxon>Caerostris</taxon>
    </lineage>
</organism>
<dbReference type="EMBL" id="BPLR01004311">
    <property type="protein sequence ID" value="GIX93914.1"/>
    <property type="molecule type" value="Genomic_DNA"/>
</dbReference>
<proteinExistence type="predicted"/>
<evidence type="ECO:0000313" key="1">
    <source>
        <dbReference type="EMBL" id="GIX93914.1"/>
    </source>
</evidence>
<protein>
    <submittedName>
        <fullName evidence="1">Uncharacterized protein</fullName>
    </submittedName>
</protein>
<dbReference type="SUPFAM" id="SSF49599">
    <property type="entry name" value="TRAF domain-like"/>
    <property type="match status" value="1"/>
</dbReference>